<reference evidence="1 2" key="1">
    <citation type="journal article" date="2021" name="Microorganisms">
        <title>Acidisoma silvae sp. nov. and Acidisomacellulosilytica sp. nov., Two Acidophilic Bacteria Isolated from Decaying Wood, Hydrolyzing Cellulose and Producing Poly-3-hydroxybutyrate.</title>
        <authorList>
            <person name="Mieszkin S."/>
            <person name="Pouder E."/>
            <person name="Uroz S."/>
            <person name="Simon-Colin C."/>
            <person name="Alain K."/>
        </authorList>
    </citation>
    <scope>NUCLEOTIDE SEQUENCE [LARGE SCALE GENOMIC DNA]</scope>
    <source>
        <strain evidence="1 2">HW T5.17</strain>
    </source>
</reference>
<dbReference type="Proteomes" id="UP000721844">
    <property type="component" value="Unassembled WGS sequence"/>
</dbReference>
<evidence type="ECO:0000313" key="2">
    <source>
        <dbReference type="Proteomes" id="UP000721844"/>
    </source>
</evidence>
<proteinExistence type="predicted"/>
<protein>
    <recommendedName>
        <fullName evidence="3">HNH endonuclease</fullName>
    </recommendedName>
</protein>
<name>A0A963Z2V5_9PROT</name>
<sequence length="390" mass="43831">MARSSRDEFSDKDKQALAARAGWHCSKCGQLTVGPSEESTKSVTMVGVAAHISAAAPGPGGRRYDSSMTPEQRSGIENGIWLCATCSIEIDRDEVTYTRAELRRLRLAHEQKCSLAIRNRSAVNIPTGLLGIGTSVICTGDVVEFTKDSWTLNLKHFLEGEIATLLSLIEHFSELPEEYRYIISNELGDGRMLSHSPSLKRHYDEYHLVCPILPSSQRISVEDLGTSLATDPINNDIYVTPTGDIAMVSGSDYFPQRIREVLSMQIGESPFHQLFGVRLYEYYSAYHDSPWLDLLFKLDVIRQASIPVRDKINGTAETPLRCVIKVNEVVVLDSQPVNNRLSVRLDLEVSGIGRWANEVQVYMPTKEQMDQRKQFFKESGWNELFRQIGK</sequence>
<keyword evidence="2" id="KW-1185">Reference proteome</keyword>
<dbReference type="RefSeq" id="WP_227308399.1">
    <property type="nucleotide sequence ID" value="NZ_JAESVA010000005.1"/>
</dbReference>
<dbReference type="AlphaFoldDB" id="A0A963Z2V5"/>
<dbReference type="EMBL" id="JAESVA010000005">
    <property type="protein sequence ID" value="MCB8881734.1"/>
    <property type="molecule type" value="Genomic_DNA"/>
</dbReference>
<evidence type="ECO:0008006" key="3">
    <source>
        <dbReference type="Google" id="ProtNLM"/>
    </source>
</evidence>
<organism evidence="1 2">
    <name type="scientific">Acidisoma cellulosilyticum</name>
    <dbReference type="NCBI Taxonomy" id="2802395"/>
    <lineage>
        <taxon>Bacteria</taxon>
        <taxon>Pseudomonadati</taxon>
        <taxon>Pseudomonadota</taxon>
        <taxon>Alphaproteobacteria</taxon>
        <taxon>Acetobacterales</taxon>
        <taxon>Acidocellaceae</taxon>
        <taxon>Acidisoma</taxon>
    </lineage>
</organism>
<evidence type="ECO:0000313" key="1">
    <source>
        <dbReference type="EMBL" id="MCB8881734.1"/>
    </source>
</evidence>
<gene>
    <name evidence="1" type="ORF">ACELLULO517_15910</name>
</gene>
<comment type="caution">
    <text evidence="1">The sequence shown here is derived from an EMBL/GenBank/DDBJ whole genome shotgun (WGS) entry which is preliminary data.</text>
</comment>
<accession>A0A963Z2V5</accession>